<organism evidence="1 2">
    <name type="scientific">Sclerotinia sclerotiorum (strain ATCC 18683 / 1980 / Ss-1)</name>
    <name type="common">White mold</name>
    <name type="synonym">Whetzelinia sclerotiorum</name>
    <dbReference type="NCBI Taxonomy" id="665079"/>
    <lineage>
        <taxon>Eukaryota</taxon>
        <taxon>Fungi</taxon>
        <taxon>Dikarya</taxon>
        <taxon>Ascomycota</taxon>
        <taxon>Pezizomycotina</taxon>
        <taxon>Leotiomycetes</taxon>
        <taxon>Helotiales</taxon>
        <taxon>Sclerotiniaceae</taxon>
        <taxon>Sclerotinia</taxon>
    </lineage>
</organism>
<dbReference type="RefSeq" id="XP_001593859.1">
    <property type="nucleotide sequence ID" value="XM_001593809.1"/>
</dbReference>
<dbReference type="OrthoDB" id="62952at2759"/>
<proteinExistence type="predicted"/>
<dbReference type="AlphaFoldDB" id="A0A1D9QA57"/>
<dbReference type="EMBL" id="CP017821">
    <property type="protein sequence ID" value="APA11788.1"/>
    <property type="molecule type" value="Genomic_DNA"/>
</dbReference>
<reference evidence="2" key="1">
    <citation type="journal article" date="2017" name="Genome Biol. Evol.">
        <title>The complete genome sequence of the phytopathogenic fungus Sclerotinia sclerotiorum reveals insights into the genome architecture of broad host range pathogens.</title>
        <authorList>
            <person name="Derbyshire M."/>
            <person name="Denton-Giles M."/>
            <person name="Hegedus D."/>
            <person name="Seifbarghy S."/>
            <person name="Rollins J."/>
            <person name="van Kan J."/>
            <person name="Seidl M.F."/>
            <person name="Faino L."/>
            <person name="Mbengue M."/>
            <person name="Navaud O."/>
            <person name="Raffaele S."/>
            <person name="Hammond-Kosack K."/>
            <person name="Heard S."/>
            <person name="Oliver R."/>
        </authorList>
    </citation>
    <scope>NUCLEOTIDE SEQUENCE [LARGE SCALE GENOMIC DNA]</scope>
    <source>
        <strain evidence="2">ATCC 18683 / 1980 / Ss-1</strain>
    </source>
</reference>
<evidence type="ECO:0000313" key="2">
    <source>
        <dbReference type="Proteomes" id="UP000177798"/>
    </source>
</evidence>
<dbReference type="KEGG" id="ssl:SS1G_05287"/>
<dbReference type="VEuPathDB" id="FungiDB:sscle_08g065580"/>
<name>A0A1D9QA57_SCLS1</name>
<dbReference type="Proteomes" id="UP000177798">
    <property type="component" value="Chromosome 8"/>
</dbReference>
<sequence length="255" mass="29239">MVFYLQWEQRCRSTGFPLMRLPPEIRTSIYSYLCLCIHKDSCAKGDPEVYEQNCRCSAQLLRLNKQVRLEILPFILNSKYLPFPSFLDTSRYGRTTDTIQFIHDLGPEKVRHIKRLSLEIWQEYSSSHIEELFKHLSIANAQIEEIHLRTTGLPALGSTERLVLPCQPLPSLRLFAVVEVCPLQGLPRLDLGSLNTGLEKKAMYEKRDLTYSTSLLHPASIVYKWEFGGRRLDGTASVITNADPLPFDFDAVFGM</sequence>
<gene>
    <name evidence="1" type="ORF">sscle_08g065580</name>
</gene>
<evidence type="ECO:0000313" key="1">
    <source>
        <dbReference type="EMBL" id="APA11788.1"/>
    </source>
</evidence>
<accession>A0A1D9QA57</accession>
<protein>
    <submittedName>
        <fullName evidence="1">Uncharacterized protein</fullName>
    </submittedName>
</protein>